<evidence type="ECO:0000313" key="9">
    <source>
        <dbReference type="EMBL" id="ESL09753.1"/>
    </source>
</evidence>
<gene>
    <name evidence="9" type="ORF">TRSC58_02523</name>
</gene>
<evidence type="ECO:0000256" key="1">
    <source>
        <dbReference type="ARBA" id="ARBA00001946"/>
    </source>
</evidence>
<dbReference type="Pfam" id="PF05970">
    <property type="entry name" value="PIF1"/>
    <property type="match status" value="1"/>
</dbReference>
<comment type="caution">
    <text evidence="9">The sequence shown here is derived from an EMBL/GenBank/DDBJ whole genome shotgun (WGS) entry which is preliminary data.</text>
</comment>
<keyword evidence="6" id="KW-0067">ATP-binding</keyword>
<feature type="region of interest" description="Disordered" evidence="7">
    <location>
        <begin position="152"/>
        <end position="175"/>
    </location>
</feature>
<dbReference type="CDD" id="cd18809">
    <property type="entry name" value="SF1_C_RecD"/>
    <property type="match status" value="1"/>
</dbReference>
<dbReference type="OrthoDB" id="272985at2759"/>
<dbReference type="EMBL" id="AUPL01002523">
    <property type="protein sequence ID" value="ESL09753.1"/>
    <property type="molecule type" value="Genomic_DNA"/>
</dbReference>
<feature type="domain" description="DNA helicase Pif1-like DEAD-box helicase" evidence="8">
    <location>
        <begin position="234"/>
        <end position="381"/>
    </location>
</feature>
<evidence type="ECO:0000256" key="7">
    <source>
        <dbReference type="SAM" id="MobiDB-lite"/>
    </source>
</evidence>
<evidence type="ECO:0000259" key="8">
    <source>
        <dbReference type="Pfam" id="PF05970"/>
    </source>
</evidence>
<proteinExistence type="inferred from homology"/>
<dbReference type="AlphaFoldDB" id="A0A061J2T7"/>
<evidence type="ECO:0000256" key="5">
    <source>
        <dbReference type="ARBA" id="ARBA00048954"/>
    </source>
</evidence>
<dbReference type="PANTHER" id="PTHR47642:SF5">
    <property type="entry name" value="ATP-DEPENDENT DNA HELICASE"/>
    <property type="match status" value="1"/>
</dbReference>
<dbReference type="VEuPathDB" id="TriTrypDB:TRSC58_02523"/>
<keyword evidence="4 6" id="KW-0233">DNA recombination</keyword>
<reference evidence="9 10" key="1">
    <citation type="submission" date="2013-07" db="EMBL/GenBank/DDBJ databases">
        <authorList>
            <person name="Stoco P.H."/>
            <person name="Wagner G."/>
            <person name="Gerber A."/>
            <person name="Zaha A."/>
            <person name="Thompson C."/>
            <person name="Bartholomeu D.C."/>
            <person name="Luckemeyer D.D."/>
            <person name="Bahia D."/>
            <person name="Loreto E."/>
            <person name="Prestes E.B."/>
            <person name="Lima F.M."/>
            <person name="Rodrigues-Luiz G."/>
            <person name="Vallejo G.A."/>
            <person name="Filho J.F."/>
            <person name="Monteiro K.M."/>
            <person name="Tyler K.M."/>
            <person name="de Almeida L.G."/>
            <person name="Ortiz M.F."/>
            <person name="Siervo M.A."/>
            <person name="de Moraes M.H."/>
            <person name="Cunha O.L."/>
            <person name="Mendonca-Neto R."/>
            <person name="Silva R."/>
            <person name="Teixeira S.M."/>
            <person name="Murta S.M."/>
            <person name="Sincero T.C."/>
            <person name="Mendes T.A."/>
            <person name="Urmenyi T.P."/>
            <person name="Silva V.G."/>
            <person name="da Rocha W.D."/>
            <person name="Andersson B."/>
            <person name="Romanha A.J."/>
            <person name="Steindel M."/>
            <person name="de Vasconcelos A.T."/>
            <person name="Grisard E.C."/>
        </authorList>
    </citation>
    <scope>NUCLEOTIDE SEQUENCE [LARGE SCALE GENOMIC DNA]</scope>
    <source>
        <strain evidence="9 10">SC58</strain>
    </source>
</reference>
<evidence type="ECO:0000256" key="2">
    <source>
        <dbReference type="ARBA" id="ARBA00009781"/>
    </source>
</evidence>
<dbReference type="PANTHER" id="PTHR47642">
    <property type="entry name" value="ATP-DEPENDENT DNA HELICASE"/>
    <property type="match status" value="1"/>
</dbReference>
<evidence type="ECO:0000313" key="10">
    <source>
        <dbReference type="Proteomes" id="UP000031737"/>
    </source>
</evidence>
<dbReference type="GO" id="GO:0000723">
    <property type="term" value="P:telomere maintenance"/>
    <property type="evidence" value="ECO:0007669"/>
    <property type="project" value="InterPro"/>
</dbReference>
<keyword evidence="6" id="KW-0547">Nucleotide-binding</keyword>
<evidence type="ECO:0000256" key="4">
    <source>
        <dbReference type="ARBA" id="ARBA00023172"/>
    </source>
</evidence>
<evidence type="ECO:0000256" key="3">
    <source>
        <dbReference type="ARBA" id="ARBA00011245"/>
    </source>
</evidence>
<accession>A0A061J2T7</accession>
<dbReference type="InterPro" id="IPR051055">
    <property type="entry name" value="PIF1_helicase"/>
</dbReference>
<dbReference type="GO" id="GO:0006281">
    <property type="term" value="P:DNA repair"/>
    <property type="evidence" value="ECO:0007669"/>
    <property type="project" value="UniProtKB-KW"/>
</dbReference>
<comment type="catalytic activity">
    <reaction evidence="5 6">
        <text>ATP + H2O = ADP + phosphate + H(+)</text>
        <dbReference type="Rhea" id="RHEA:13065"/>
        <dbReference type="ChEBI" id="CHEBI:15377"/>
        <dbReference type="ChEBI" id="CHEBI:15378"/>
        <dbReference type="ChEBI" id="CHEBI:30616"/>
        <dbReference type="ChEBI" id="CHEBI:43474"/>
        <dbReference type="ChEBI" id="CHEBI:456216"/>
        <dbReference type="EC" id="5.6.2.3"/>
    </reaction>
</comment>
<dbReference type="EC" id="5.6.2.3" evidence="6"/>
<keyword evidence="10" id="KW-1185">Reference proteome</keyword>
<dbReference type="InterPro" id="IPR027417">
    <property type="entry name" value="P-loop_NTPase"/>
</dbReference>
<dbReference type="GO" id="GO:0016887">
    <property type="term" value="F:ATP hydrolysis activity"/>
    <property type="evidence" value="ECO:0007669"/>
    <property type="project" value="RHEA"/>
</dbReference>
<dbReference type="InterPro" id="IPR010285">
    <property type="entry name" value="DNA_helicase_pif1-like_DEAD"/>
</dbReference>
<keyword evidence="6" id="KW-0227">DNA damage</keyword>
<dbReference type="CDD" id="cd18037">
    <property type="entry name" value="DEXSc_Pif1_like"/>
    <property type="match status" value="1"/>
</dbReference>
<keyword evidence="6 9" id="KW-0347">Helicase</keyword>
<dbReference type="SUPFAM" id="SSF52540">
    <property type="entry name" value="P-loop containing nucleoside triphosphate hydrolases"/>
    <property type="match status" value="2"/>
</dbReference>
<dbReference type="GO" id="GO:0006310">
    <property type="term" value="P:DNA recombination"/>
    <property type="evidence" value="ECO:0007669"/>
    <property type="project" value="UniProtKB-KW"/>
</dbReference>
<protein>
    <recommendedName>
        <fullName evidence="6">ATP-dependent DNA helicase</fullName>
        <ecNumber evidence="6">5.6.2.3</ecNumber>
    </recommendedName>
</protein>
<dbReference type="GO" id="GO:0005524">
    <property type="term" value="F:ATP binding"/>
    <property type="evidence" value="ECO:0007669"/>
    <property type="project" value="UniProtKB-KW"/>
</dbReference>
<sequence length="782" mass="85424">MTALKPKMTVSAVRGRIIVTGEDGERIGQWGGTECFLSRQSGLGPCFVVRSSRHKRHEGTFFQLAGLQRVLSAYAMDGKLTVVVPHEQRVCTVFIETTADVDALRIMAAVLQDRNHWREIEKNVACKKGREGRGGKATGHVLRDPNAFATLEWDDNDAKNSNDAADNDGDGMDVRDADKLTAQSAKRENALSQAASAAHLEVTPMRAASFQGNGTRENVAPFAGASWTTEQMRAIQLVRTGRNVFLTGSAGTGKTAWLLYLLQDVLSKSEDVVATATTGVAARIIGGVTIYAFAGIGRGEGSFDKIYHRVKGRPEVVRAWRQCKTLIIDEIGVLPVNVFLLLDAIARKVRREPEKPFGGLQLVLLGDFLQLPPVTASAASVSGNRTGEAKEEPKWCFECPLWINLQFAAVEFRKNHRHEGDPVFATCMEDIRYGRYTRRVESLLLSCLNRRLKDSFGVEPTVIMARRQSVTTYNTERLQLLDDVDFRRYASEDYASTPGYDLDKEVSLLPLLELRVGAQVVLLASLPDAPYLSNGDLGVVVAFSEQAQGAAFPVVCFTSSGGEEVVVPPVRMDVLASDGRVVAARTQIPLQLAWALTVHRVQGMTLPMARVELNGSFFECGQAYVALTRVRRREDLAVTEFDPSSIGADAKAVAFYEATFPRDPNAAVTGGAEDGSELVEVRRTGKRPWTHASLATAKEKRQREEDSDKNDTLREGTRLFDTQLRTGVSVAAPPLVAPSALKLLAAAGNAIPRLTQEADEADAACSQELQPVLQHALLMDDD</sequence>
<dbReference type="Gene3D" id="3.40.50.300">
    <property type="entry name" value="P-loop containing nucleotide triphosphate hydrolases"/>
    <property type="match status" value="1"/>
</dbReference>
<name>A0A061J2T7_TRYRA</name>
<dbReference type="GO" id="GO:0043139">
    <property type="term" value="F:5'-3' DNA helicase activity"/>
    <property type="evidence" value="ECO:0007669"/>
    <property type="project" value="UniProtKB-EC"/>
</dbReference>
<comment type="similarity">
    <text evidence="2">Belongs to the helicase family. PIF1 subfamily.</text>
</comment>
<organism evidence="9 10">
    <name type="scientific">Trypanosoma rangeli SC58</name>
    <dbReference type="NCBI Taxonomy" id="429131"/>
    <lineage>
        <taxon>Eukaryota</taxon>
        <taxon>Discoba</taxon>
        <taxon>Euglenozoa</taxon>
        <taxon>Kinetoplastea</taxon>
        <taxon>Metakinetoplastina</taxon>
        <taxon>Trypanosomatida</taxon>
        <taxon>Trypanosomatidae</taxon>
        <taxon>Trypanosoma</taxon>
        <taxon>Herpetosoma</taxon>
    </lineage>
</organism>
<evidence type="ECO:0000256" key="6">
    <source>
        <dbReference type="RuleBase" id="RU363044"/>
    </source>
</evidence>
<keyword evidence="6" id="KW-0378">Hydrolase</keyword>
<comment type="subunit">
    <text evidence="3">Monomer.</text>
</comment>
<comment type="cofactor">
    <cofactor evidence="1 6">
        <name>Mg(2+)</name>
        <dbReference type="ChEBI" id="CHEBI:18420"/>
    </cofactor>
</comment>
<dbReference type="Proteomes" id="UP000031737">
    <property type="component" value="Unassembled WGS sequence"/>
</dbReference>
<keyword evidence="6" id="KW-0234">DNA repair</keyword>